<proteinExistence type="inferred from homology"/>
<dbReference type="PANTHER" id="PTHR13903:SF8">
    <property type="entry name" value="PIRIN"/>
    <property type="match status" value="1"/>
</dbReference>
<comment type="caution">
    <text evidence="6">The sequence shown here is derived from an EMBL/GenBank/DDBJ whole genome shotgun (WGS) entry which is preliminary data.</text>
</comment>
<dbReference type="InterPro" id="IPR014710">
    <property type="entry name" value="RmlC-like_jellyroll"/>
</dbReference>
<feature type="domain" description="Pirin N-terminal" evidence="4">
    <location>
        <begin position="39"/>
        <end position="133"/>
    </location>
</feature>
<dbReference type="Proteomes" id="UP000318297">
    <property type="component" value="Unassembled WGS sequence"/>
</dbReference>
<dbReference type="Pfam" id="PF05726">
    <property type="entry name" value="Pirin_C"/>
    <property type="match status" value="1"/>
</dbReference>
<feature type="domain" description="Pirin C-terminal" evidence="5">
    <location>
        <begin position="188"/>
        <end position="286"/>
    </location>
</feature>
<protein>
    <recommendedName>
        <fullName evidence="8">Pirin</fullName>
    </recommendedName>
</protein>
<evidence type="ECO:0008006" key="8">
    <source>
        <dbReference type="Google" id="ProtNLM"/>
    </source>
</evidence>
<keyword evidence="2" id="KW-0408">Iron</keyword>
<keyword evidence="2" id="KW-0479">Metal-binding</keyword>
<dbReference type="GO" id="GO:0046872">
    <property type="term" value="F:metal ion binding"/>
    <property type="evidence" value="ECO:0007669"/>
    <property type="project" value="UniProtKB-KW"/>
</dbReference>
<dbReference type="PIRSF" id="PIRSF006232">
    <property type="entry name" value="Pirin"/>
    <property type="match status" value="1"/>
</dbReference>
<dbReference type="CDD" id="cd02247">
    <property type="entry name" value="cupin_pirin_C"/>
    <property type="match status" value="1"/>
</dbReference>
<feature type="binding site" evidence="2">
    <location>
        <position position="119"/>
    </location>
    <ligand>
        <name>Fe cation</name>
        <dbReference type="ChEBI" id="CHEBI:24875"/>
    </ligand>
</feature>
<keyword evidence="7" id="KW-1185">Reference proteome</keyword>
<dbReference type="InterPro" id="IPR011051">
    <property type="entry name" value="RmlC_Cupin_sf"/>
</dbReference>
<dbReference type="CDD" id="cd02909">
    <property type="entry name" value="cupin_pirin_N"/>
    <property type="match status" value="1"/>
</dbReference>
<gene>
    <name evidence="6" type="ORF">BKA23_0027</name>
</gene>
<sequence>MRPARTTDAWPAATVGAVTDAIHVLHPREVPLGGVRSMNVRRTLPHRDRTLVGPWCFVDHYGPSAAAMDVAPHPHCGLQTVTWLFEGEVEHRDSAGNVQTIRPGEVNLMTSGAGICHSEVSTTTGLHGVQLWIALPDATRDAGHEFDHFATDSVVIPGSDGMATARVFIGSLAGADSPVTVHTPSVGAEIQLAAYSSIDLPVTPGFEHAVLLDSGSVSVDGIDLDHGDLACIDPGTSSLRLTSGTESARILLIGGEPLREDIVMWWNFVARDHDEIVAARNAWEAHSDRFGAVTGYAGPVDRLPAPALPQVHLKPRRARRSDS</sequence>
<dbReference type="InterPro" id="IPR008778">
    <property type="entry name" value="Pirin_C_dom"/>
</dbReference>
<dbReference type="PANTHER" id="PTHR13903">
    <property type="entry name" value="PIRIN-RELATED"/>
    <property type="match status" value="1"/>
</dbReference>
<dbReference type="AlphaFoldDB" id="A0A561E6M3"/>
<feature type="binding site" evidence="2">
    <location>
        <position position="117"/>
    </location>
    <ligand>
        <name>Fe cation</name>
        <dbReference type="ChEBI" id="CHEBI:24875"/>
    </ligand>
</feature>
<dbReference type="InterPro" id="IPR003829">
    <property type="entry name" value="Pirin_N_dom"/>
</dbReference>
<evidence type="ECO:0000313" key="7">
    <source>
        <dbReference type="Proteomes" id="UP000318297"/>
    </source>
</evidence>
<dbReference type="EMBL" id="VIVQ01000001">
    <property type="protein sequence ID" value="TWE11265.1"/>
    <property type="molecule type" value="Genomic_DNA"/>
</dbReference>
<evidence type="ECO:0000259" key="5">
    <source>
        <dbReference type="Pfam" id="PF05726"/>
    </source>
</evidence>
<evidence type="ECO:0000256" key="3">
    <source>
        <dbReference type="RuleBase" id="RU003457"/>
    </source>
</evidence>
<reference evidence="6 7" key="1">
    <citation type="submission" date="2019-06" db="EMBL/GenBank/DDBJ databases">
        <title>Sequencing the genomes of 1000 actinobacteria strains.</title>
        <authorList>
            <person name="Klenk H.-P."/>
        </authorList>
    </citation>
    <scope>NUCLEOTIDE SEQUENCE [LARGE SCALE GENOMIC DNA]</scope>
    <source>
        <strain evidence="6 7">DSM 19560</strain>
    </source>
</reference>
<evidence type="ECO:0000256" key="1">
    <source>
        <dbReference type="ARBA" id="ARBA00008416"/>
    </source>
</evidence>
<feature type="binding site" evidence="2">
    <location>
        <position position="73"/>
    </location>
    <ligand>
        <name>Fe cation</name>
        <dbReference type="ChEBI" id="CHEBI:24875"/>
    </ligand>
</feature>
<comment type="cofactor">
    <cofactor evidence="2">
        <name>Fe cation</name>
        <dbReference type="ChEBI" id="CHEBI:24875"/>
    </cofactor>
    <text evidence="2">Binds 1 Fe cation per subunit.</text>
</comment>
<accession>A0A561E6M3</accession>
<comment type="similarity">
    <text evidence="1 3">Belongs to the pirin family.</text>
</comment>
<dbReference type="Pfam" id="PF02678">
    <property type="entry name" value="Pirin"/>
    <property type="match status" value="1"/>
</dbReference>
<dbReference type="SUPFAM" id="SSF51182">
    <property type="entry name" value="RmlC-like cupins"/>
    <property type="match status" value="1"/>
</dbReference>
<organism evidence="6 7">
    <name type="scientific">Rudaeicoccus suwonensis</name>
    <dbReference type="NCBI Taxonomy" id="657409"/>
    <lineage>
        <taxon>Bacteria</taxon>
        <taxon>Bacillati</taxon>
        <taxon>Actinomycetota</taxon>
        <taxon>Actinomycetes</taxon>
        <taxon>Micrococcales</taxon>
        <taxon>Dermacoccaceae</taxon>
        <taxon>Rudaeicoccus</taxon>
    </lineage>
</organism>
<evidence type="ECO:0000313" key="6">
    <source>
        <dbReference type="EMBL" id="TWE11265.1"/>
    </source>
</evidence>
<dbReference type="InterPro" id="IPR012093">
    <property type="entry name" value="Pirin"/>
</dbReference>
<feature type="binding site" evidence="2">
    <location>
        <position position="75"/>
    </location>
    <ligand>
        <name>Fe cation</name>
        <dbReference type="ChEBI" id="CHEBI:24875"/>
    </ligand>
</feature>
<evidence type="ECO:0000256" key="2">
    <source>
        <dbReference type="PIRSR" id="PIRSR006232-1"/>
    </source>
</evidence>
<evidence type="ECO:0000259" key="4">
    <source>
        <dbReference type="Pfam" id="PF02678"/>
    </source>
</evidence>
<name>A0A561E6M3_9MICO</name>
<dbReference type="Gene3D" id="2.60.120.10">
    <property type="entry name" value="Jelly Rolls"/>
    <property type="match status" value="2"/>
</dbReference>